<feature type="region of interest" description="Disordered" evidence="1">
    <location>
        <begin position="159"/>
        <end position="187"/>
    </location>
</feature>
<dbReference type="EMBL" id="AP023440">
    <property type="protein sequence ID" value="BCL29942.1"/>
    <property type="molecule type" value="Genomic_DNA"/>
</dbReference>
<keyword evidence="2" id="KW-0812">Transmembrane</keyword>
<name>A0A7G1P4K9_9ACTN</name>
<dbReference type="KEGG" id="sgm:GCM10017557_48010"/>
<accession>A0A7G1P4K9</accession>
<protein>
    <submittedName>
        <fullName evidence="3">Uncharacterized protein</fullName>
    </submittedName>
</protein>
<organism evidence="3 4">
    <name type="scientific">Streptomyces aurantiacus</name>
    <dbReference type="NCBI Taxonomy" id="47760"/>
    <lineage>
        <taxon>Bacteria</taxon>
        <taxon>Bacillati</taxon>
        <taxon>Actinomycetota</taxon>
        <taxon>Actinomycetes</taxon>
        <taxon>Kitasatosporales</taxon>
        <taxon>Streptomycetaceae</taxon>
        <taxon>Streptomyces</taxon>
        <taxon>Streptomyces aurantiacus group</taxon>
    </lineage>
</organism>
<sequence length="187" mass="20098">MTGQTDGKFQIREGVGLAVGALVLLGMAAVGLWILGTGKRFVRETAPALLDWLGGAWGLGFTFGLVTAFGGFAGLWFCDQATKTTRLHRAARIVGMTVCWGTAFGVLMYLLGSLPGKNCPSSEEHCSYIPGSGTALVAHLLTAGLVGWAVHRAVNSREEKRNARERQRLRKLRKKGKGRSRAAARRS</sequence>
<evidence type="ECO:0000256" key="2">
    <source>
        <dbReference type="SAM" id="Phobius"/>
    </source>
</evidence>
<feature type="transmembrane region" description="Helical" evidence="2">
    <location>
        <begin position="56"/>
        <end position="78"/>
    </location>
</feature>
<feature type="transmembrane region" description="Helical" evidence="2">
    <location>
        <begin position="131"/>
        <end position="151"/>
    </location>
</feature>
<evidence type="ECO:0000313" key="3">
    <source>
        <dbReference type="EMBL" id="BCL29942.1"/>
    </source>
</evidence>
<proteinExistence type="predicted"/>
<feature type="transmembrane region" description="Helical" evidence="2">
    <location>
        <begin position="90"/>
        <end position="111"/>
    </location>
</feature>
<reference evidence="3 4" key="1">
    <citation type="journal article" date="2014" name="Int. J. Syst. Evol. Microbiol.">
        <title>Complete genome sequence of Corynebacterium casei LMG S-19264T (=DSM 44701T), isolated from a smear-ripened cheese.</title>
        <authorList>
            <consortium name="US DOE Joint Genome Institute (JGI-PGF)"/>
            <person name="Walter F."/>
            <person name="Albersmeier A."/>
            <person name="Kalinowski J."/>
            <person name="Ruckert C."/>
        </authorList>
    </citation>
    <scope>NUCLEOTIDE SEQUENCE [LARGE SCALE GENOMIC DNA]</scope>
    <source>
        <strain evidence="3 4">JCM 4677</strain>
    </source>
</reference>
<keyword evidence="2" id="KW-1133">Transmembrane helix</keyword>
<dbReference type="RefSeq" id="WP_055509323.1">
    <property type="nucleotide sequence ID" value="NZ_AP023440.1"/>
</dbReference>
<evidence type="ECO:0000256" key="1">
    <source>
        <dbReference type="SAM" id="MobiDB-lite"/>
    </source>
</evidence>
<feature type="transmembrane region" description="Helical" evidence="2">
    <location>
        <begin position="15"/>
        <end position="36"/>
    </location>
</feature>
<gene>
    <name evidence="3" type="ORF">GCM10017557_48010</name>
</gene>
<dbReference type="AlphaFoldDB" id="A0A7G1P4K9"/>
<feature type="compositionally biased region" description="Basic residues" evidence="1">
    <location>
        <begin position="167"/>
        <end position="187"/>
    </location>
</feature>
<keyword evidence="2" id="KW-0472">Membrane</keyword>
<evidence type="ECO:0000313" key="4">
    <source>
        <dbReference type="Proteomes" id="UP000516444"/>
    </source>
</evidence>
<keyword evidence="4" id="KW-1185">Reference proteome</keyword>
<dbReference type="OrthoDB" id="4296407at2"/>
<dbReference type="Proteomes" id="UP000516444">
    <property type="component" value="Chromosome"/>
</dbReference>